<keyword evidence="6" id="KW-1185">Reference proteome</keyword>
<reference evidence="5 6" key="1">
    <citation type="submission" date="2024-04" db="EMBL/GenBank/DDBJ databases">
        <authorList>
            <consortium name="Genoscope - CEA"/>
            <person name="William W."/>
        </authorList>
    </citation>
    <scope>NUCLEOTIDE SEQUENCE [LARGE SCALE GENOMIC DNA]</scope>
</reference>
<dbReference type="HAMAP" id="MF_00050">
    <property type="entry name" value="EF_Ts"/>
    <property type="match status" value="1"/>
</dbReference>
<dbReference type="EMBL" id="CAXITT010000041">
    <property type="protein sequence ID" value="CAL1529017.1"/>
    <property type="molecule type" value="Genomic_DNA"/>
</dbReference>
<dbReference type="GO" id="GO:0005739">
    <property type="term" value="C:mitochondrion"/>
    <property type="evidence" value="ECO:0007669"/>
    <property type="project" value="UniProtKB-SubCell"/>
</dbReference>
<dbReference type="Gene3D" id="3.30.479.20">
    <property type="entry name" value="Elongation factor Ts, dimerisation domain"/>
    <property type="match status" value="1"/>
</dbReference>
<feature type="domain" description="Translation elongation factor EFTs/EF1B dimerisation" evidence="4">
    <location>
        <begin position="1"/>
        <end position="154"/>
    </location>
</feature>
<dbReference type="GO" id="GO:0003746">
    <property type="term" value="F:translation elongation factor activity"/>
    <property type="evidence" value="ECO:0007669"/>
    <property type="project" value="UniProtKB-UniRule"/>
</dbReference>
<name>A0AAV2H5S3_LYMST</name>
<dbReference type="Proteomes" id="UP001497497">
    <property type="component" value="Unassembled WGS sequence"/>
</dbReference>
<dbReference type="GO" id="GO:0070125">
    <property type="term" value="P:mitochondrial translational elongation"/>
    <property type="evidence" value="ECO:0007669"/>
    <property type="project" value="TreeGrafter"/>
</dbReference>
<evidence type="ECO:0000313" key="6">
    <source>
        <dbReference type="Proteomes" id="UP001497497"/>
    </source>
</evidence>
<keyword evidence="3" id="KW-0496">Mitochondrion</keyword>
<evidence type="ECO:0000256" key="2">
    <source>
        <dbReference type="ARBA" id="ARBA00022917"/>
    </source>
</evidence>
<dbReference type="Pfam" id="PF00889">
    <property type="entry name" value="EF_TS"/>
    <property type="match status" value="1"/>
</dbReference>
<comment type="caution">
    <text evidence="5">The sequence shown here is derived from an EMBL/GenBank/DDBJ whole genome shotgun (WGS) entry which is preliminary data.</text>
</comment>
<dbReference type="InterPro" id="IPR014039">
    <property type="entry name" value="Transl_elong_EFTs/EF1B_dimer"/>
</dbReference>
<sequence length="164" mass="18297">MSLRRGACIRAGPGSMLASYVHPSNSSKSQKSILLGKYGSIVEMKKNNKVEKPVMSLNDLSSHICQHIVGMNPKTACEYIPRENKKPVEEKRFDEEDIFNEDGSSEAAVQMQVEVEEDKLLNQEFLLDTTMTVGELVSINGVEILQFRRFACGEEVEGEAKAEQ</sequence>
<organism evidence="5 6">
    <name type="scientific">Lymnaea stagnalis</name>
    <name type="common">Great pond snail</name>
    <name type="synonym">Helix stagnalis</name>
    <dbReference type="NCBI Taxonomy" id="6523"/>
    <lineage>
        <taxon>Eukaryota</taxon>
        <taxon>Metazoa</taxon>
        <taxon>Spiralia</taxon>
        <taxon>Lophotrochozoa</taxon>
        <taxon>Mollusca</taxon>
        <taxon>Gastropoda</taxon>
        <taxon>Heterobranchia</taxon>
        <taxon>Euthyneura</taxon>
        <taxon>Panpulmonata</taxon>
        <taxon>Hygrophila</taxon>
        <taxon>Lymnaeoidea</taxon>
        <taxon>Lymnaeidae</taxon>
        <taxon>Lymnaea</taxon>
    </lineage>
</organism>
<dbReference type="AlphaFoldDB" id="A0AAV2H5S3"/>
<comment type="similarity">
    <text evidence="3">Belongs to the EF-Ts family.</text>
</comment>
<dbReference type="PANTHER" id="PTHR11741:SF0">
    <property type="entry name" value="ELONGATION FACTOR TS, MITOCHONDRIAL"/>
    <property type="match status" value="1"/>
</dbReference>
<accession>A0AAV2H5S3</accession>
<evidence type="ECO:0000256" key="1">
    <source>
        <dbReference type="ARBA" id="ARBA00022768"/>
    </source>
</evidence>
<dbReference type="SUPFAM" id="SSF54713">
    <property type="entry name" value="Elongation factor Ts (EF-Ts), dimerisation domain"/>
    <property type="match status" value="1"/>
</dbReference>
<dbReference type="InterPro" id="IPR036402">
    <property type="entry name" value="EF-Ts_dimer_sf"/>
</dbReference>
<evidence type="ECO:0000256" key="3">
    <source>
        <dbReference type="HAMAP-Rule" id="MF_03135"/>
    </source>
</evidence>
<gene>
    <name evidence="5" type="ORF">GSLYS_00003187001</name>
</gene>
<evidence type="ECO:0000259" key="4">
    <source>
        <dbReference type="Pfam" id="PF00889"/>
    </source>
</evidence>
<protein>
    <recommendedName>
        <fullName evidence="3">Elongation factor Ts, mitochondrial</fullName>
        <shortName evidence="3">EF-Ts</shortName>
        <shortName evidence="3">EF-TsMt</shortName>
    </recommendedName>
</protein>
<keyword evidence="2 3" id="KW-0648">Protein biosynthesis</keyword>
<comment type="subcellular location">
    <subcellularLocation>
        <location evidence="3">Mitochondrion</location>
    </subcellularLocation>
</comment>
<proteinExistence type="inferred from homology"/>
<comment type="function">
    <text evidence="3">Associates with the EF-Tu.GDP complex and induces the exchange of GDP to GTP. It remains bound to the aminoacyl-tRNA.EF-Tu.GTP complex up to the GTP hydrolysis stage on the ribosome.</text>
</comment>
<keyword evidence="1 3" id="KW-0251">Elongation factor</keyword>
<dbReference type="InterPro" id="IPR001816">
    <property type="entry name" value="Transl_elong_EFTs/EF1B"/>
</dbReference>
<dbReference type="PANTHER" id="PTHR11741">
    <property type="entry name" value="ELONGATION FACTOR TS"/>
    <property type="match status" value="1"/>
</dbReference>
<evidence type="ECO:0000313" key="5">
    <source>
        <dbReference type="EMBL" id="CAL1529017.1"/>
    </source>
</evidence>